<protein>
    <submittedName>
        <fullName evidence="2">Uncharacterized protein</fullName>
    </submittedName>
</protein>
<name>A0A016SC51_9BILA</name>
<dbReference type="AlphaFoldDB" id="A0A016SC51"/>
<organism evidence="2 3">
    <name type="scientific">Ancylostoma ceylanicum</name>
    <dbReference type="NCBI Taxonomy" id="53326"/>
    <lineage>
        <taxon>Eukaryota</taxon>
        <taxon>Metazoa</taxon>
        <taxon>Ecdysozoa</taxon>
        <taxon>Nematoda</taxon>
        <taxon>Chromadorea</taxon>
        <taxon>Rhabditida</taxon>
        <taxon>Rhabditina</taxon>
        <taxon>Rhabditomorpha</taxon>
        <taxon>Strongyloidea</taxon>
        <taxon>Ancylostomatidae</taxon>
        <taxon>Ancylostomatinae</taxon>
        <taxon>Ancylostoma</taxon>
    </lineage>
</organism>
<dbReference type="Proteomes" id="UP000024635">
    <property type="component" value="Unassembled WGS sequence"/>
</dbReference>
<sequence>MYTAYVGCGRIRNAPKEKDLLGHTATVCFNISQNIEVKKKTFLSCCRVEQRKCRNGSGYSSDHLNSPRKHRNSSVT</sequence>
<gene>
    <name evidence="2" type="primary">Acey_s0254.g285</name>
    <name evidence="2" type="ORF">Y032_0254g285</name>
</gene>
<proteinExistence type="predicted"/>
<keyword evidence="3" id="KW-1185">Reference proteome</keyword>
<feature type="compositionally biased region" description="Basic residues" evidence="1">
    <location>
        <begin position="66"/>
        <end position="76"/>
    </location>
</feature>
<accession>A0A016SC51</accession>
<dbReference type="EMBL" id="JARK01001590">
    <property type="protein sequence ID" value="EYB87951.1"/>
    <property type="molecule type" value="Genomic_DNA"/>
</dbReference>
<evidence type="ECO:0000313" key="3">
    <source>
        <dbReference type="Proteomes" id="UP000024635"/>
    </source>
</evidence>
<evidence type="ECO:0000313" key="2">
    <source>
        <dbReference type="EMBL" id="EYB87951.1"/>
    </source>
</evidence>
<evidence type="ECO:0000256" key="1">
    <source>
        <dbReference type="SAM" id="MobiDB-lite"/>
    </source>
</evidence>
<reference evidence="3" key="1">
    <citation type="journal article" date="2015" name="Nat. Genet.">
        <title>The genome and transcriptome of the zoonotic hookworm Ancylostoma ceylanicum identify infection-specific gene families.</title>
        <authorList>
            <person name="Schwarz E.M."/>
            <person name="Hu Y."/>
            <person name="Antoshechkin I."/>
            <person name="Miller M.M."/>
            <person name="Sternberg P.W."/>
            <person name="Aroian R.V."/>
        </authorList>
    </citation>
    <scope>NUCLEOTIDE SEQUENCE</scope>
    <source>
        <strain evidence="3">HY135</strain>
    </source>
</reference>
<feature type="region of interest" description="Disordered" evidence="1">
    <location>
        <begin position="53"/>
        <end position="76"/>
    </location>
</feature>
<comment type="caution">
    <text evidence="2">The sequence shown here is derived from an EMBL/GenBank/DDBJ whole genome shotgun (WGS) entry which is preliminary data.</text>
</comment>